<accession>A0A7Y0AME9</accession>
<dbReference type="Proteomes" id="UP000544054">
    <property type="component" value="Unassembled WGS sequence"/>
</dbReference>
<protein>
    <submittedName>
        <fullName evidence="1">Uncharacterized protein</fullName>
    </submittedName>
</protein>
<gene>
    <name evidence="1" type="ORF">HHL23_09380</name>
</gene>
<dbReference type="RefSeq" id="WP_169234550.1">
    <property type="nucleotide sequence ID" value="NZ_JABBGI010000010.1"/>
</dbReference>
<comment type="caution">
    <text evidence="1">The sequence shown here is derived from an EMBL/GenBank/DDBJ whole genome shotgun (WGS) entry which is preliminary data.</text>
</comment>
<evidence type="ECO:0000313" key="1">
    <source>
        <dbReference type="EMBL" id="NML70011.1"/>
    </source>
</evidence>
<reference evidence="1 2" key="1">
    <citation type="submission" date="2020-04" db="EMBL/GenBank/DDBJ databases">
        <title>Chryseobacterium sp. RP-3-3 sp. nov., isolated from Jeju soil.</title>
        <authorList>
            <person name="Dahal R.H."/>
        </authorList>
    </citation>
    <scope>NUCLEOTIDE SEQUENCE [LARGE SCALE GENOMIC DNA]</scope>
    <source>
        <strain evidence="1 2">RP-3-3</strain>
    </source>
</reference>
<dbReference type="EMBL" id="JABBGI010000010">
    <property type="protein sequence ID" value="NML70011.1"/>
    <property type="molecule type" value="Genomic_DNA"/>
</dbReference>
<name>A0A7Y0AME9_9FLAO</name>
<proteinExistence type="predicted"/>
<organism evidence="1 2">
    <name type="scientific">Chryseobacterium antibioticum</name>
    <dbReference type="NCBI Taxonomy" id="2728847"/>
    <lineage>
        <taxon>Bacteria</taxon>
        <taxon>Pseudomonadati</taxon>
        <taxon>Bacteroidota</taxon>
        <taxon>Flavobacteriia</taxon>
        <taxon>Flavobacteriales</taxon>
        <taxon>Weeksellaceae</taxon>
        <taxon>Chryseobacterium group</taxon>
        <taxon>Chryseobacterium</taxon>
    </lineage>
</organism>
<evidence type="ECO:0000313" key="2">
    <source>
        <dbReference type="Proteomes" id="UP000544054"/>
    </source>
</evidence>
<keyword evidence="2" id="KW-1185">Reference proteome</keyword>
<dbReference type="AlphaFoldDB" id="A0A7Y0AME9"/>
<sequence>MNCKPIYCHLEFCLECDKVTPFIDWVCLYCGCDTPFGNYDDDDRPSEQDDEYNSEMIKIGDLREASKDIQEIFEKYYPVKLKTNQ</sequence>